<evidence type="ECO:0000256" key="7">
    <source>
        <dbReference type="ARBA" id="ARBA00022726"/>
    </source>
</evidence>
<comment type="subunit">
    <text evidence="3">Homodimer.</text>
</comment>
<protein>
    <submittedName>
        <fullName evidence="10">Phosphoribosyltransferase family protein</fullName>
    </submittedName>
</protein>
<keyword evidence="6" id="KW-0808">Transferase</keyword>
<evidence type="ECO:0000256" key="1">
    <source>
        <dbReference type="ARBA" id="ARBA00004496"/>
    </source>
</evidence>
<keyword evidence="4" id="KW-0963">Cytoplasm</keyword>
<dbReference type="GO" id="GO:0016757">
    <property type="term" value="F:glycosyltransferase activity"/>
    <property type="evidence" value="ECO:0007669"/>
    <property type="project" value="UniProtKB-KW"/>
</dbReference>
<comment type="similarity">
    <text evidence="2">Belongs to the purine/pyrimidine phosphoribosyltransferase family.</text>
</comment>
<evidence type="ECO:0000259" key="9">
    <source>
        <dbReference type="Pfam" id="PF00156"/>
    </source>
</evidence>
<dbReference type="InterPro" id="IPR050120">
    <property type="entry name" value="Adenine_PRTase"/>
</dbReference>
<evidence type="ECO:0000256" key="6">
    <source>
        <dbReference type="ARBA" id="ARBA00022679"/>
    </source>
</evidence>
<reference evidence="10 11" key="1">
    <citation type="submission" date="2023-04" db="EMBL/GenBank/DDBJ databases">
        <title>YMD61, complete Genome.</title>
        <authorList>
            <person name="Zhang J."/>
        </authorList>
    </citation>
    <scope>NUCLEOTIDE SEQUENCE [LARGE SCALE GENOMIC DNA]</scope>
    <source>
        <strain evidence="10 11">YMD61</strain>
    </source>
</reference>
<organism evidence="10 11">
    <name type="scientific">Fuscovulum ytuae</name>
    <dbReference type="NCBI Taxonomy" id="3042299"/>
    <lineage>
        <taxon>Bacteria</taxon>
        <taxon>Pseudomonadati</taxon>
        <taxon>Pseudomonadota</taxon>
        <taxon>Alphaproteobacteria</taxon>
        <taxon>Rhodobacterales</taxon>
        <taxon>Paracoccaceae</taxon>
        <taxon>Fuscovulum</taxon>
    </lineage>
</organism>
<gene>
    <name evidence="10" type="ORF">QF092_18635</name>
</gene>
<dbReference type="SUPFAM" id="SSF53271">
    <property type="entry name" value="PRTase-like"/>
    <property type="match status" value="1"/>
</dbReference>
<evidence type="ECO:0000256" key="4">
    <source>
        <dbReference type="ARBA" id="ARBA00022490"/>
    </source>
</evidence>
<keyword evidence="5 10" id="KW-0328">Glycosyltransferase</keyword>
<dbReference type="EMBL" id="CP124535">
    <property type="protein sequence ID" value="WGV16234.1"/>
    <property type="molecule type" value="Genomic_DNA"/>
</dbReference>
<comment type="subcellular location">
    <subcellularLocation>
        <location evidence="1">Cytoplasm</location>
    </subcellularLocation>
</comment>
<dbReference type="Proteomes" id="UP001230978">
    <property type="component" value="Chromosome"/>
</dbReference>
<feature type="domain" description="Phosphoribosyltransferase" evidence="9">
    <location>
        <begin position="48"/>
        <end position="161"/>
    </location>
</feature>
<name>A0ABY8Q6C0_9RHOB</name>
<evidence type="ECO:0000256" key="3">
    <source>
        <dbReference type="ARBA" id="ARBA00011738"/>
    </source>
</evidence>
<dbReference type="Pfam" id="PF00156">
    <property type="entry name" value="Pribosyltran"/>
    <property type="match status" value="1"/>
</dbReference>
<keyword evidence="7" id="KW-0660">Purine salvage</keyword>
<sequence length="212" mass="22958">MTDPKGPRDDRWYLSLMSPNTKGPKFAWLDPTSIYINAVAFQDMLDDMIADLAGVEFDVVGGCDAMGFVLGAGLAARTGRGFLPVRKAGKLCVDTDRVSFTNYSGKTQDMEMRQPAFAKGTRVLLADQWIQTGGTMEAAIQLVERQGGIVAGLVTIAMENCEATDAFAARFPVITAVVPGSRWQAECNGQDLSSFRSYRPERTFPTAGRTAA</sequence>
<dbReference type="CDD" id="cd06223">
    <property type="entry name" value="PRTases_typeI"/>
    <property type="match status" value="1"/>
</dbReference>
<dbReference type="InterPro" id="IPR029057">
    <property type="entry name" value="PRTase-like"/>
</dbReference>
<dbReference type="PANTHER" id="PTHR11776">
    <property type="entry name" value="ADENINE PHOSPHORIBOSYLTRANSFERASE"/>
    <property type="match status" value="1"/>
</dbReference>
<dbReference type="InterPro" id="IPR000836">
    <property type="entry name" value="PRTase_dom"/>
</dbReference>
<evidence type="ECO:0000313" key="11">
    <source>
        <dbReference type="Proteomes" id="UP001230978"/>
    </source>
</evidence>
<evidence type="ECO:0000256" key="2">
    <source>
        <dbReference type="ARBA" id="ARBA00008391"/>
    </source>
</evidence>
<evidence type="ECO:0000256" key="8">
    <source>
        <dbReference type="ARBA" id="ARBA00025704"/>
    </source>
</evidence>
<dbReference type="RefSeq" id="WP_281466377.1">
    <property type="nucleotide sequence ID" value="NZ_CP124535.1"/>
</dbReference>
<dbReference type="Gene3D" id="3.40.50.2020">
    <property type="match status" value="1"/>
</dbReference>
<comment type="pathway">
    <text evidence="8">Purine metabolism.</text>
</comment>
<accession>A0ABY8Q6C0</accession>
<evidence type="ECO:0000313" key="10">
    <source>
        <dbReference type="EMBL" id="WGV16234.1"/>
    </source>
</evidence>
<proteinExistence type="inferred from homology"/>
<keyword evidence="11" id="KW-1185">Reference proteome</keyword>
<dbReference type="PANTHER" id="PTHR11776:SF7">
    <property type="entry name" value="PHOSPHORIBOSYLTRANSFERASE DOMAIN-CONTAINING PROTEIN"/>
    <property type="match status" value="1"/>
</dbReference>
<evidence type="ECO:0000256" key="5">
    <source>
        <dbReference type="ARBA" id="ARBA00022676"/>
    </source>
</evidence>